<evidence type="ECO:0000256" key="2">
    <source>
        <dbReference type="ARBA" id="ARBA00022679"/>
    </source>
</evidence>
<evidence type="ECO:0000313" key="4">
    <source>
        <dbReference type="EMBL" id="SVC35305.1"/>
    </source>
</evidence>
<keyword evidence="1" id="KW-0489">Methyltransferase</keyword>
<name>A0A382LHI2_9ZZZZ</name>
<organism evidence="4">
    <name type="scientific">marine metagenome</name>
    <dbReference type="NCBI Taxonomy" id="408172"/>
    <lineage>
        <taxon>unclassified sequences</taxon>
        <taxon>metagenomes</taxon>
        <taxon>ecological metagenomes</taxon>
    </lineage>
</organism>
<dbReference type="GO" id="GO:0032259">
    <property type="term" value="P:methylation"/>
    <property type="evidence" value="ECO:0007669"/>
    <property type="project" value="UniProtKB-KW"/>
</dbReference>
<dbReference type="InterPro" id="IPR036589">
    <property type="entry name" value="HCY_dom_sf"/>
</dbReference>
<sequence length="222" mass="22874">MALNSLAKLLSDRPWLLCDGATGTNYFSLGLQSGEAPELWNVTHPSRVSGLHQAFIDAGADIILTNSFGGSSYRLKLHQADDRVAELNRAAAAIAKGVTERAGRPVVVAGSIGPTGEILKPVGLLDASDAELAFKEQAIALAAGGADVLWLETMSSTEEMRAAALAAAHTGLPVVATMTFDTNGSTMMGVSPQQLVDLYRELVPGLVAFGANCGIGAAALVG</sequence>
<feature type="non-terminal residue" evidence="4">
    <location>
        <position position="222"/>
    </location>
</feature>
<dbReference type="Gene3D" id="3.20.20.330">
    <property type="entry name" value="Homocysteine-binding-like domain"/>
    <property type="match status" value="1"/>
</dbReference>
<dbReference type="PANTHER" id="PTHR11103">
    <property type="entry name" value="SLR1189 PROTEIN"/>
    <property type="match status" value="1"/>
</dbReference>
<dbReference type="Pfam" id="PF02574">
    <property type="entry name" value="S-methyl_trans"/>
    <property type="match status" value="1"/>
</dbReference>
<proteinExistence type="predicted"/>
<feature type="domain" description="Hcy-binding" evidence="3">
    <location>
        <begin position="4"/>
        <end position="222"/>
    </location>
</feature>
<evidence type="ECO:0000259" key="3">
    <source>
        <dbReference type="PROSITE" id="PS50970"/>
    </source>
</evidence>
<dbReference type="PANTHER" id="PTHR11103:SF18">
    <property type="entry name" value="SLR1189 PROTEIN"/>
    <property type="match status" value="1"/>
</dbReference>
<dbReference type="AlphaFoldDB" id="A0A382LHI2"/>
<reference evidence="4" key="1">
    <citation type="submission" date="2018-05" db="EMBL/GenBank/DDBJ databases">
        <authorList>
            <person name="Lanie J.A."/>
            <person name="Ng W.-L."/>
            <person name="Kazmierczak K.M."/>
            <person name="Andrzejewski T.M."/>
            <person name="Davidsen T.M."/>
            <person name="Wayne K.J."/>
            <person name="Tettelin H."/>
            <person name="Glass J.I."/>
            <person name="Rusch D."/>
            <person name="Podicherti R."/>
            <person name="Tsui H.-C.T."/>
            <person name="Winkler M.E."/>
        </authorList>
    </citation>
    <scope>NUCLEOTIDE SEQUENCE</scope>
</reference>
<accession>A0A382LHI2</accession>
<protein>
    <recommendedName>
        <fullName evidence="3">Hcy-binding domain-containing protein</fullName>
    </recommendedName>
</protein>
<dbReference type="GO" id="GO:0008168">
    <property type="term" value="F:methyltransferase activity"/>
    <property type="evidence" value="ECO:0007669"/>
    <property type="project" value="UniProtKB-KW"/>
</dbReference>
<dbReference type="PROSITE" id="PS50970">
    <property type="entry name" value="HCY"/>
    <property type="match status" value="1"/>
</dbReference>
<evidence type="ECO:0000256" key="1">
    <source>
        <dbReference type="ARBA" id="ARBA00022603"/>
    </source>
</evidence>
<dbReference type="EMBL" id="UINC01086650">
    <property type="protein sequence ID" value="SVC35305.1"/>
    <property type="molecule type" value="Genomic_DNA"/>
</dbReference>
<keyword evidence="2" id="KW-0808">Transferase</keyword>
<dbReference type="InterPro" id="IPR003726">
    <property type="entry name" value="HCY_dom"/>
</dbReference>
<dbReference type="SUPFAM" id="SSF82282">
    <property type="entry name" value="Homocysteine S-methyltransferase"/>
    <property type="match status" value="1"/>
</dbReference>
<gene>
    <name evidence="4" type="ORF">METZ01_LOCUS288159</name>
</gene>